<dbReference type="PANTHER" id="PTHR15020">
    <property type="entry name" value="FLAVIN REDUCTASE-RELATED"/>
    <property type="match status" value="1"/>
</dbReference>
<dbReference type="EMBL" id="BAYM01000388">
    <property type="protein sequence ID" value="GAN37950.1"/>
    <property type="molecule type" value="Genomic_DNA"/>
</dbReference>
<sequence>MKIFVVGAHGQIGQLLVHKLLDRGDTVTGGYRDPIAQTPDPEKNFRAVELDLSWPVDRLADLYAGHDAIVFAAGSRGQDLLGVDLDGAVKTMKAAERADISRFIMLSALDAEDPDKWPDQLHDYYIAKYYADEWLIHNTDLDYVIVQPTALTNDPAQGSITLQPQRPSTISRADVADVLVAALDSNRHRDTVKIASGNEAIVKALHV</sequence>
<dbReference type="PANTHER" id="PTHR15020:SF50">
    <property type="entry name" value="UPF0659 PROTEIN YMR090W"/>
    <property type="match status" value="1"/>
</dbReference>
<reference evidence="3" key="1">
    <citation type="submission" date="2014-05" db="EMBL/GenBank/DDBJ databases">
        <title>Whole genome sequencing of Lactobacillus casei NRIC0644.</title>
        <authorList>
            <person name="Atarashi H."/>
            <person name="Yoshida Y."/>
            <person name="Fujimura S."/>
            <person name="Tanaka N."/>
            <person name="Shiwa Y."/>
            <person name="Yoshikawa H."/>
            <person name="Okada S."/>
            <person name="Nakagawa J."/>
        </authorList>
    </citation>
    <scope>NUCLEOTIDE SEQUENCE [LARGE SCALE GENOMIC DNA]</scope>
    <source>
        <strain evidence="3">NRIC0644</strain>
    </source>
</reference>
<evidence type="ECO:0000313" key="2">
    <source>
        <dbReference type="EMBL" id="GAN37950.1"/>
    </source>
</evidence>
<dbReference type="Gene3D" id="3.40.50.720">
    <property type="entry name" value="NAD(P)-binding Rossmann-like Domain"/>
    <property type="match status" value="1"/>
</dbReference>
<dbReference type="Proteomes" id="UP000032552">
    <property type="component" value="Unassembled WGS sequence"/>
</dbReference>
<protein>
    <submittedName>
        <fullName evidence="2">Nucleoside-diphosphate-sugar epimerase</fullName>
    </submittedName>
</protein>
<organism evidence="2 3">
    <name type="scientific">Lacticaseibacillus paracasei NRIC 0644</name>
    <dbReference type="NCBI Taxonomy" id="1435038"/>
    <lineage>
        <taxon>Bacteria</taxon>
        <taxon>Bacillati</taxon>
        <taxon>Bacillota</taxon>
        <taxon>Bacilli</taxon>
        <taxon>Lactobacillales</taxon>
        <taxon>Lactobacillaceae</taxon>
        <taxon>Lacticaseibacillus</taxon>
    </lineage>
</organism>
<comment type="caution">
    <text evidence="2">The sequence shown here is derived from an EMBL/GenBank/DDBJ whole genome shotgun (WGS) entry which is preliminary data.</text>
</comment>
<proteinExistence type="predicted"/>
<accession>A0A0C9P0P6</accession>
<dbReference type="AlphaFoldDB" id="A0A0C9P0P6"/>
<dbReference type="CDD" id="cd05243">
    <property type="entry name" value="SDR_a5"/>
    <property type="match status" value="1"/>
</dbReference>
<dbReference type="InterPro" id="IPR016040">
    <property type="entry name" value="NAD(P)-bd_dom"/>
</dbReference>
<dbReference type="Pfam" id="PF13460">
    <property type="entry name" value="NAD_binding_10"/>
    <property type="match status" value="1"/>
</dbReference>
<dbReference type="SUPFAM" id="SSF51735">
    <property type="entry name" value="NAD(P)-binding Rossmann-fold domains"/>
    <property type="match status" value="1"/>
</dbReference>
<name>A0A0C9P0P6_LACPA</name>
<evidence type="ECO:0000259" key="1">
    <source>
        <dbReference type="Pfam" id="PF13460"/>
    </source>
</evidence>
<evidence type="ECO:0000313" key="3">
    <source>
        <dbReference type="Proteomes" id="UP000032552"/>
    </source>
</evidence>
<dbReference type="RefSeq" id="WP_003583624.1">
    <property type="nucleotide sequence ID" value="NZ_BAYM01000388.1"/>
</dbReference>
<dbReference type="InterPro" id="IPR036291">
    <property type="entry name" value="NAD(P)-bd_dom_sf"/>
</dbReference>
<feature type="domain" description="NAD(P)-binding" evidence="1">
    <location>
        <begin position="7"/>
        <end position="185"/>
    </location>
</feature>
<gene>
    <name evidence="2" type="ORF">LC0644_2539</name>
</gene>